<evidence type="ECO:0000313" key="2">
    <source>
        <dbReference type="EMBL" id="BAL56955.1"/>
    </source>
</evidence>
<reference evidence="2" key="2">
    <citation type="journal article" date="2012" name="PLoS ONE">
        <title>A Deeply Branching Thermophilic Bacterium with an Ancient Acetyl-CoA Pathway Dominates a Subsurface Ecosystem.</title>
        <authorList>
            <person name="Takami H."/>
            <person name="Noguchi H."/>
            <person name="Takaki Y."/>
            <person name="Uchiyama I."/>
            <person name="Toyoda A."/>
            <person name="Nishi S."/>
            <person name="Chee G.-J."/>
            <person name="Arai W."/>
            <person name="Nunoura T."/>
            <person name="Itoh T."/>
            <person name="Hattori M."/>
            <person name="Takai K."/>
        </authorList>
    </citation>
    <scope>NUCLEOTIDE SEQUENCE</scope>
</reference>
<dbReference type="PANTHER" id="PTHR30304">
    <property type="entry name" value="D-TAGATOSE-1,6-BISPHOSPHATE ALDOLASE"/>
    <property type="match status" value="1"/>
</dbReference>
<comment type="cofactor">
    <cofactor evidence="1">
        <name>Zn(2+)</name>
        <dbReference type="ChEBI" id="CHEBI:29105"/>
    </cofactor>
</comment>
<gene>
    <name evidence="2" type="ORF">HGMM_F45G04C28</name>
</gene>
<dbReference type="SUPFAM" id="SSF51569">
    <property type="entry name" value="Aldolase"/>
    <property type="match status" value="1"/>
</dbReference>
<dbReference type="Gene3D" id="3.20.20.70">
    <property type="entry name" value="Aldolase class I"/>
    <property type="match status" value="1"/>
</dbReference>
<dbReference type="GO" id="GO:0005975">
    <property type="term" value="P:carbohydrate metabolic process"/>
    <property type="evidence" value="ECO:0007669"/>
    <property type="project" value="InterPro"/>
</dbReference>
<proteinExistence type="predicted"/>
<dbReference type="InterPro" id="IPR000771">
    <property type="entry name" value="FBA_II"/>
</dbReference>
<sequence>MPFDPQELLKVLDGALRFERNEVRVVDEARLRQKVEDLVEISALETGPRQGWARYLVRMAALELGIVPCSIHEVYMARGRGEIPPTFTVPALNLRVLPFFGARAAFRVAQELNAAAVIFEIARSEIGYTAQRPAEYATAILAAAIAEGWRGQVFIQGDHFQVSARRYATSPEEELHAVRELTREAIHAGFFNIDIDTSTLVDIHKPDLDEQQKLNYQLSAAFSAFIREIEPPGVTVSIGGEIGEVGGHNSTEPELRAFMEGYRNELARYTTRPGLSKISIQTGTSHGGVILPDGRIAEVEVDFETLRTLSRVARQDYGLAGAVQHGASTLPEEAFGKFVESEACEVHLATNFMNIFFDLMPQELRQEMYAWLDVNALGERKAGMSDAQFYYKTRKNALGPFKAQIYALPAEVKERLSQAWEAQFRRLFPALGLRDTRPIIERYACPMLITPRLSDYVVEAATTEDVSDLAD</sequence>
<dbReference type="GO" id="GO:0008270">
    <property type="term" value="F:zinc ion binding"/>
    <property type="evidence" value="ECO:0007669"/>
    <property type="project" value="InterPro"/>
</dbReference>
<dbReference type="Pfam" id="PF01116">
    <property type="entry name" value="F_bP_aldolase"/>
    <property type="match status" value="1"/>
</dbReference>
<name>H5SLB9_9CHLR</name>
<accession>H5SLB9</accession>
<reference evidence="2" key="1">
    <citation type="journal article" date="2005" name="Environ. Microbiol.">
        <title>Genetic and functional properties of uncultivated thermophilic crenarchaeotes from a subsurface gold mine as revealed by analysis of genome fragments.</title>
        <authorList>
            <person name="Nunoura T."/>
            <person name="Hirayama H."/>
            <person name="Takami H."/>
            <person name="Oida H."/>
            <person name="Nishi S."/>
            <person name="Shimamura S."/>
            <person name="Suzuki Y."/>
            <person name="Inagaki F."/>
            <person name="Takai K."/>
            <person name="Nealson K.H."/>
            <person name="Horikoshi K."/>
        </authorList>
    </citation>
    <scope>NUCLEOTIDE SEQUENCE</scope>
</reference>
<organism evidence="2">
    <name type="scientific">uncultured Chloroflexota bacterium</name>
    <dbReference type="NCBI Taxonomy" id="166587"/>
    <lineage>
        <taxon>Bacteria</taxon>
        <taxon>Bacillati</taxon>
        <taxon>Chloroflexota</taxon>
        <taxon>environmental samples</taxon>
    </lineage>
</organism>
<protein>
    <submittedName>
        <fullName evidence="2">Aldolase</fullName>
    </submittedName>
</protein>
<dbReference type="GO" id="GO:0016832">
    <property type="term" value="F:aldehyde-lyase activity"/>
    <property type="evidence" value="ECO:0007669"/>
    <property type="project" value="InterPro"/>
</dbReference>
<dbReference type="EMBL" id="AP011762">
    <property type="protein sequence ID" value="BAL56955.1"/>
    <property type="molecule type" value="Genomic_DNA"/>
</dbReference>
<evidence type="ECO:0000256" key="1">
    <source>
        <dbReference type="ARBA" id="ARBA00001947"/>
    </source>
</evidence>
<dbReference type="AlphaFoldDB" id="H5SLB9"/>
<dbReference type="InterPro" id="IPR050246">
    <property type="entry name" value="Class_II_FBP_aldolase"/>
</dbReference>
<dbReference type="PANTHER" id="PTHR30304:SF0">
    <property type="entry name" value="D-TAGATOSE-1,6-BISPHOSPHATE ALDOLASE SUBUNIT GATY-RELATED"/>
    <property type="match status" value="1"/>
</dbReference>
<dbReference type="InterPro" id="IPR013785">
    <property type="entry name" value="Aldolase_TIM"/>
</dbReference>